<proteinExistence type="predicted"/>
<evidence type="ECO:0000313" key="2">
    <source>
        <dbReference type="Proteomes" id="UP001589775"/>
    </source>
</evidence>
<dbReference type="InterPro" id="IPR043019">
    <property type="entry name" value="GrlR_sf"/>
</dbReference>
<dbReference type="Gene3D" id="2.40.128.380">
    <property type="entry name" value="T3SS negative regulator GrlR"/>
    <property type="match status" value="1"/>
</dbReference>
<comment type="caution">
    <text evidence="1">The sequence shown here is derived from an EMBL/GenBank/DDBJ whole genome shotgun (WGS) entry which is preliminary data.</text>
</comment>
<accession>A0ABV6EWP2</accession>
<evidence type="ECO:0000313" key="1">
    <source>
        <dbReference type="EMBL" id="MFC0242651.1"/>
    </source>
</evidence>
<organism evidence="1 2">
    <name type="scientific">Rhodopseudomonas telluris</name>
    <dbReference type="NCBI Taxonomy" id="644215"/>
    <lineage>
        <taxon>Bacteria</taxon>
        <taxon>Pseudomonadati</taxon>
        <taxon>Pseudomonadota</taxon>
        <taxon>Alphaproteobacteria</taxon>
        <taxon>Hyphomicrobiales</taxon>
        <taxon>Nitrobacteraceae</taxon>
        <taxon>Rhodopseudomonas</taxon>
    </lineage>
</organism>
<keyword evidence="2" id="KW-1185">Reference proteome</keyword>
<protein>
    <submittedName>
        <fullName evidence="1">GrlR family regulatory protein</fullName>
    </submittedName>
</protein>
<gene>
    <name evidence="1" type="ORF">ACFFJ6_19315</name>
</gene>
<reference evidence="1 2" key="1">
    <citation type="submission" date="2024-09" db="EMBL/GenBank/DDBJ databases">
        <authorList>
            <person name="Sun Q."/>
            <person name="Mori K."/>
        </authorList>
    </citation>
    <scope>NUCLEOTIDE SEQUENCE [LARGE SCALE GENOMIC DNA]</scope>
    <source>
        <strain evidence="1 2">KCTC 23279</strain>
    </source>
</reference>
<dbReference type="RefSeq" id="WP_378390836.1">
    <property type="nucleotide sequence ID" value="NZ_JBHLWM010000008.1"/>
</dbReference>
<name>A0ABV6EWP2_9BRAD</name>
<dbReference type="Proteomes" id="UP001589775">
    <property type="component" value="Unassembled WGS sequence"/>
</dbReference>
<dbReference type="EMBL" id="JBHLWM010000008">
    <property type="protein sequence ID" value="MFC0242651.1"/>
    <property type="molecule type" value="Genomic_DNA"/>
</dbReference>
<sequence>MIDPLKGFYAAEFETARKKAHGVVLLSDGKIRGGDSSFAYIGSYTQYGLTVSGSLRGIRHAHANDPERISIFGIDPVEVSFDGVAKDGYVAIEGVARETPSLTLRAILTRISD</sequence>